<dbReference type="GO" id="GO:0005886">
    <property type="term" value="C:plasma membrane"/>
    <property type="evidence" value="ECO:0007669"/>
    <property type="project" value="TreeGrafter"/>
</dbReference>
<dbReference type="GO" id="GO:0015969">
    <property type="term" value="P:guanosine tetraphosphate metabolic process"/>
    <property type="evidence" value="ECO:0007669"/>
    <property type="project" value="InterPro"/>
</dbReference>
<dbReference type="GO" id="GO:0008728">
    <property type="term" value="F:GTP diphosphokinase activity"/>
    <property type="evidence" value="ECO:0007669"/>
    <property type="project" value="TreeGrafter"/>
</dbReference>
<dbReference type="PANTHER" id="PTHR21262:SF36">
    <property type="entry name" value="BIFUNCTIONAL (P)PPGPP SYNTHASE_HYDROLASE SPOT"/>
    <property type="match status" value="1"/>
</dbReference>
<dbReference type="Pfam" id="PF19296">
    <property type="entry name" value="RelA_AH_RIS"/>
    <property type="match status" value="1"/>
</dbReference>
<dbReference type="AlphaFoldDB" id="A0A832N6G8"/>
<dbReference type="InterPro" id="IPR004095">
    <property type="entry name" value="TGS"/>
</dbReference>
<name>A0A832N6G8_9GAMM</name>
<dbReference type="GO" id="GO:0015949">
    <property type="term" value="P:nucleobase-containing small molecule interconversion"/>
    <property type="evidence" value="ECO:0007669"/>
    <property type="project" value="UniProtKB-ARBA"/>
</dbReference>
<dbReference type="CDD" id="cd04876">
    <property type="entry name" value="ACT_RelA-SpoT"/>
    <property type="match status" value="1"/>
</dbReference>
<dbReference type="GO" id="GO:0042594">
    <property type="term" value="P:response to starvation"/>
    <property type="evidence" value="ECO:0007669"/>
    <property type="project" value="TreeGrafter"/>
</dbReference>
<dbReference type="InterPro" id="IPR045865">
    <property type="entry name" value="ACT-like_dom_sf"/>
</dbReference>
<dbReference type="SUPFAM" id="SSF81301">
    <property type="entry name" value="Nucleotidyltransferase"/>
    <property type="match status" value="1"/>
</dbReference>
<evidence type="ECO:0000256" key="2">
    <source>
        <dbReference type="RuleBase" id="RU003847"/>
    </source>
</evidence>
<dbReference type="CDD" id="cd01668">
    <property type="entry name" value="TGS_RSH"/>
    <property type="match status" value="1"/>
</dbReference>
<comment type="function">
    <text evidence="2">In eubacteria ppGpp (guanosine 3'-diphosphate 5'-diphosphate) is a mediator of the stringent response that coordinates a variety of cellular activities in response to changes in nutritional abundance.</text>
</comment>
<dbReference type="PANTHER" id="PTHR21262">
    <property type="entry name" value="GUANOSINE-3',5'-BIS DIPHOSPHATE 3'-PYROPHOSPHOHYDROLASE"/>
    <property type="match status" value="1"/>
</dbReference>
<evidence type="ECO:0000256" key="1">
    <source>
        <dbReference type="ARBA" id="ARBA00024329"/>
    </source>
</evidence>
<dbReference type="InterPro" id="IPR033655">
    <property type="entry name" value="TGS_RelA/SpoT"/>
</dbReference>
<comment type="pathway">
    <text evidence="1">Purine metabolism; ppGpp biosynthesis; ppGpp from GDP: step 1/1.</text>
</comment>
<sequence length="608" mass="68585">ENMRKMLMAMVRDIRVMMIKLTDRLHNMRTLGFMRPDKRRRIARETLDIYVPIANRLGINSVRLELEDLGFAALYPERHRVLLEAIKKARGNRREIVDKIESSIGERLVQDGLSGLVNGREKHIYSIYQKMRRKGLPFAEVFDVYAFRISVDSVDMCYRVLGAMHNLYKPVPGKFKDYIAIPKANGYQSLHTVLFGPFGVPVEIQIRTEQMDKVAEAGVAAHWLYKTGEESSFGTHARVREWMRNVLEMQQNAGDSMEFLENVKIDLFPREVYVFTPKGEIMVLKRGSTPVDFAYAVHTDVGNRCVAAKIDRKLAPLRTPLMNGQTVEVVTAGNASPNPAWLNFAVTGKARSNIRNYLKNLQTDEAVQLGRRLLDNELAAHSSSISQLSAEVVAVLLKDFNMQSMDALLEDIGLGNRMAMLVARRLVPKGIVTSKPAKKGLKRALSRYVPSWLWGEKVAASQPLMIKGTEGMVVSFAKCCRPIPGDPIVGFVTSGRGIVIHTENCKNLAEYRKRPEKWIESQWEEDVKGDFTVEVRVDVLNQRGVLATVAAAIAEMGANIDNVNMEDRDGRYSTMSLVIDVHSRHHLASLMRKLRSIEPVIKIVRSRG</sequence>
<dbReference type="SMART" id="SM00954">
    <property type="entry name" value="RelA_SpoT"/>
    <property type="match status" value="1"/>
</dbReference>
<dbReference type="InterPro" id="IPR012676">
    <property type="entry name" value="TGS-like"/>
</dbReference>
<dbReference type="Gene3D" id="3.30.70.260">
    <property type="match status" value="1"/>
</dbReference>
<dbReference type="PROSITE" id="PS51671">
    <property type="entry name" value="ACT"/>
    <property type="match status" value="1"/>
</dbReference>
<dbReference type="GO" id="GO:0008893">
    <property type="term" value="F:guanosine-3',5'-bis(diphosphate) 3'-diphosphatase activity"/>
    <property type="evidence" value="ECO:0007669"/>
    <property type="project" value="TreeGrafter"/>
</dbReference>
<organism evidence="5">
    <name type="scientific">Candidatus Tenderia electrophaga</name>
    <dbReference type="NCBI Taxonomy" id="1748243"/>
    <lineage>
        <taxon>Bacteria</taxon>
        <taxon>Pseudomonadati</taxon>
        <taxon>Pseudomonadota</taxon>
        <taxon>Gammaproteobacteria</taxon>
        <taxon>Candidatus Tenderiales</taxon>
        <taxon>Candidatus Tenderiaceae</taxon>
        <taxon>Candidatus Tenderia</taxon>
    </lineage>
</organism>
<dbReference type="Gene3D" id="3.30.460.10">
    <property type="entry name" value="Beta Polymerase, domain 2"/>
    <property type="match status" value="1"/>
</dbReference>
<gene>
    <name evidence="5" type="ORF">ENJ65_03790</name>
</gene>
<dbReference type="Pfam" id="PF04607">
    <property type="entry name" value="RelA_SpoT"/>
    <property type="match status" value="1"/>
</dbReference>
<comment type="caution">
    <text evidence="5">The sequence shown here is derived from an EMBL/GenBank/DDBJ whole genome shotgun (WGS) entry which is preliminary data.</text>
</comment>
<dbReference type="SUPFAM" id="SSF81271">
    <property type="entry name" value="TGS-like"/>
    <property type="match status" value="1"/>
</dbReference>
<feature type="domain" description="TGS" evidence="4">
    <location>
        <begin position="270"/>
        <end position="331"/>
    </location>
</feature>
<dbReference type="FunFam" id="3.10.20.30:FF:000002">
    <property type="entry name" value="GTP pyrophosphokinase (RelA/SpoT)"/>
    <property type="match status" value="1"/>
</dbReference>
<dbReference type="InterPro" id="IPR004811">
    <property type="entry name" value="RelA/Spo_fam"/>
</dbReference>
<dbReference type="InterPro" id="IPR007685">
    <property type="entry name" value="RelA_SpoT"/>
</dbReference>
<dbReference type="InterPro" id="IPR012675">
    <property type="entry name" value="Beta-grasp_dom_sf"/>
</dbReference>
<reference evidence="5" key="1">
    <citation type="journal article" date="2020" name="mSystems">
        <title>Genome- and Community-Level Interaction Insights into Carbon Utilization and Element Cycling Functions of Hydrothermarchaeota in Hydrothermal Sediment.</title>
        <authorList>
            <person name="Zhou Z."/>
            <person name="Liu Y."/>
            <person name="Xu W."/>
            <person name="Pan J."/>
            <person name="Luo Z.H."/>
            <person name="Li M."/>
        </authorList>
    </citation>
    <scope>NUCLEOTIDE SEQUENCE [LARGE SCALE GENOMIC DNA]</scope>
    <source>
        <strain evidence="5">HyVt-505</strain>
    </source>
</reference>
<comment type="similarity">
    <text evidence="2">Belongs to the relA/spoT family.</text>
</comment>
<evidence type="ECO:0000313" key="5">
    <source>
        <dbReference type="EMBL" id="HHJ80736.1"/>
    </source>
</evidence>
<dbReference type="Gene3D" id="1.10.3210.10">
    <property type="entry name" value="Hypothetical protein af1432"/>
    <property type="match status" value="1"/>
</dbReference>
<dbReference type="Proteomes" id="UP000885832">
    <property type="component" value="Unassembled WGS sequence"/>
</dbReference>
<dbReference type="CDD" id="cd05399">
    <property type="entry name" value="NT_Rel-Spo_like"/>
    <property type="match status" value="1"/>
</dbReference>
<dbReference type="SUPFAM" id="SSF55021">
    <property type="entry name" value="ACT-like"/>
    <property type="match status" value="1"/>
</dbReference>
<dbReference type="Pfam" id="PF13291">
    <property type="entry name" value="ACT_4"/>
    <property type="match status" value="1"/>
</dbReference>
<dbReference type="NCBIfam" id="TIGR00691">
    <property type="entry name" value="spoT_relA"/>
    <property type="match status" value="1"/>
</dbReference>
<dbReference type="InterPro" id="IPR045600">
    <property type="entry name" value="RelA/SpoT_AH_RIS"/>
</dbReference>
<dbReference type="InterPro" id="IPR002912">
    <property type="entry name" value="ACT_dom"/>
</dbReference>
<dbReference type="PROSITE" id="PS51880">
    <property type="entry name" value="TGS"/>
    <property type="match status" value="1"/>
</dbReference>
<dbReference type="EMBL" id="DRNF01000242">
    <property type="protein sequence ID" value="HHJ80736.1"/>
    <property type="molecule type" value="Genomic_DNA"/>
</dbReference>
<dbReference type="SUPFAM" id="SSF109604">
    <property type="entry name" value="HD-domain/PDEase-like"/>
    <property type="match status" value="1"/>
</dbReference>
<feature type="non-terminal residue" evidence="5">
    <location>
        <position position="1"/>
    </location>
</feature>
<evidence type="ECO:0000259" key="4">
    <source>
        <dbReference type="PROSITE" id="PS51880"/>
    </source>
</evidence>
<dbReference type="Gene3D" id="3.10.20.30">
    <property type="match status" value="1"/>
</dbReference>
<feature type="domain" description="ACT" evidence="3">
    <location>
        <begin position="534"/>
        <end position="608"/>
    </location>
</feature>
<dbReference type="InterPro" id="IPR043519">
    <property type="entry name" value="NT_sf"/>
</dbReference>
<proteinExistence type="inferred from homology"/>
<dbReference type="Pfam" id="PF02824">
    <property type="entry name" value="TGS"/>
    <property type="match status" value="1"/>
</dbReference>
<dbReference type="Pfam" id="PF13328">
    <property type="entry name" value="HD_4"/>
    <property type="match status" value="1"/>
</dbReference>
<accession>A0A832N6G8</accession>
<evidence type="ECO:0000259" key="3">
    <source>
        <dbReference type="PROSITE" id="PS51671"/>
    </source>
</evidence>
<dbReference type="FunFam" id="3.30.460.10:FF:000001">
    <property type="entry name" value="GTP pyrophosphokinase RelA"/>
    <property type="match status" value="1"/>
</dbReference>
<protein>
    <submittedName>
        <fullName evidence="5">RelA/SpoT family protein</fullName>
    </submittedName>
</protein>